<protein>
    <submittedName>
        <fullName evidence="2">Uncharacterized protein</fullName>
    </submittedName>
</protein>
<dbReference type="SMART" id="SM00205">
    <property type="entry name" value="THN"/>
    <property type="match status" value="1"/>
</dbReference>
<dbReference type="PANTHER" id="PTHR31013">
    <property type="entry name" value="THAUMATIN FAMILY PROTEIN-RELATED"/>
    <property type="match status" value="1"/>
</dbReference>
<feature type="transmembrane region" description="Helical" evidence="1">
    <location>
        <begin position="27"/>
        <end position="47"/>
    </location>
</feature>
<dbReference type="PIRSF" id="PIRSF002703">
    <property type="entry name" value="Thaumatin"/>
    <property type="match status" value="1"/>
</dbReference>
<dbReference type="AlphaFoldDB" id="A0AA48RFZ6"/>
<organism evidence="2">
    <name type="scientific">freshwater sediment metagenome</name>
    <dbReference type="NCBI Taxonomy" id="556182"/>
    <lineage>
        <taxon>unclassified sequences</taxon>
        <taxon>metagenomes</taxon>
        <taxon>ecological metagenomes</taxon>
    </lineage>
</organism>
<dbReference type="InterPro" id="IPR001938">
    <property type="entry name" value="Thaumatin"/>
</dbReference>
<dbReference type="PROSITE" id="PS51367">
    <property type="entry name" value="THAUMATIN_2"/>
    <property type="match status" value="1"/>
</dbReference>
<dbReference type="EMBL" id="OY288114">
    <property type="protein sequence ID" value="CAJ0892275.1"/>
    <property type="molecule type" value="Genomic_DNA"/>
</dbReference>
<name>A0AA48RFZ6_9ZZZZ</name>
<keyword evidence="1" id="KW-1133">Transmembrane helix</keyword>
<dbReference type="SUPFAM" id="SSF49870">
    <property type="entry name" value="Osmotin, thaumatin-like protein"/>
    <property type="match status" value="1"/>
</dbReference>
<sequence length="322" mass="34526">MITQIYDYYVSSLVRSSERLGSGSKRICYLSNLVILTGFFFMSHAMGAQNTLQVVNKCTKTVWVQQQNMPAPNPQIVELNPNGGSYSYSVPVAGVQATRFWPKMGCDSKGNNCAIGQSSPPCNKNGCTPPIDSKLEVSFANPNLSGLPGQTFYNLSQVDGVTLPYNVTVSGGETSNCTNAGCPRLPNTCISNEDLTTNGKFPALADQDLTARDRSGSVVGCFSASSKLTFDKAYGAYNYPANDAKVGFYTCESVKPANQNPLPPYDSGAVLGCRAGPAPNTKWTKMIHSDCDGVYAYSYDDVVGTHSCVGETHLVLTFCPEP</sequence>
<dbReference type="PANTHER" id="PTHR31013:SF2">
    <property type="entry name" value="THAUMATIN-LIKE PROTEIN"/>
    <property type="match status" value="1"/>
</dbReference>
<keyword evidence="1" id="KW-0812">Transmembrane</keyword>
<dbReference type="Gene3D" id="2.60.110.10">
    <property type="entry name" value="Thaumatin"/>
    <property type="match status" value="1"/>
</dbReference>
<dbReference type="InterPro" id="IPR037176">
    <property type="entry name" value="Osmotin/thaumatin-like_sf"/>
</dbReference>
<keyword evidence="1" id="KW-0472">Membrane</keyword>
<evidence type="ECO:0000256" key="1">
    <source>
        <dbReference type="SAM" id="Phobius"/>
    </source>
</evidence>
<accession>A0AA48RFZ6</accession>
<evidence type="ECO:0000313" key="2">
    <source>
        <dbReference type="EMBL" id="CAJ0892275.1"/>
    </source>
</evidence>
<dbReference type="Pfam" id="PF00314">
    <property type="entry name" value="Thaumatin"/>
    <property type="match status" value="1"/>
</dbReference>
<reference evidence="2" key="1">
    <citation type="submission" date="2023-07" db="EMBL/GenBank/DDBJ databases">
        <authorList>
            <person name="Pelsma A.J. K."/>
        </authorList>
    </citation>
    <scope>NUCLEOTIDE SEQUENCE</scope>
</reference>
<gene>
    <name evidence="2" type="ORF">AMST5_04207</name>
</gene>
<proteinExistence type="predicted"/>